<dbReference type="Gene3D" id="3.90.45.10">
    <property type="entry name" value="Peptide deformylase"/>
    <property type="match status" value="1"/>
</dbReference>
<dbReference type="Pfam" id="PF01327">
    <property type="entry name" value="Pep_deformylase"/>
    <property type="match status" value="1"/>
</dbReference>
<evidence type="ECO:0000256" key="6">
    <source>
        <dbReference type="HAMAP-Rule" id="MF_00163"/>
    </source>
</evidence>
<evidence type="ECO:0000313" key="7">
    <source>
        <dbReference type="EMBL" id="RAV34183.1"/>
    </source>
</evidence>
<dbReference type="RefSeq" id="WP_112769331.1">
    <property type="nucleotide sequence ID" value="NZ_CP063191.1"/>
</dbReference>
<keyword evidence="5 6" id="KW-0408">Iron</keyword>
<feature type="binding site" evidence="6">
    <location>
        <position position="156"/>
    </location>
    <ligand>
        <name>Fe cation</name>
        <dbReference type="ChEBI" id="CHEBI:24875"/>
    </ligand>
</feature>
<feature type="active site" evidence="6">
    <location>
        <position position="153"/>
    </location>
</feature>
<keyword evidence="4 6" id="KW-0648">Protein biosynthesis</keyword>
<evidence type="ECO:0000256" key="1">
    <source>
        <dbReference type="ARBA" id="ARBA00010759"/>
    </source>
</evidence>
<comment type="cofactor">
    <cofactor evidence="6">
        <name>Fe(2+)</name>
        <dbReference type="ChEBI" id="CHEBI:29033"/>
    </cofactor>
    <text evidence="6">Binds 1 Fe(2+) ion.</text>
</comment>
<dbReference type="PRINTS" id="PR01576">
    <property type="entry name" value="PDEFORMYLASE"/>
</dbReference>
<evidence type="ECO:0000256" key="2">
    <source>
        <dbReference type="ARBA" id="ARBA00022723"/>
    </source>
</evidence>
<dbReference type="PIRSF" id="PIRSF004749">
    <property type="entry name" value="Pep_def"/>
    <property type="match status" value="1"/>
</dbReference>
<dbReference type="HAMAP" id="MF_00163">
    <property type="entry name" value="Pep_deformylase"/>
    <property type="match status" value="1"/>
</dbReference>
<dbReference type="EC" id="3.5.1.88" evidence="6"/>
<keyword evidence="2 6" id="KW-0479">Metal-binding</keyword>
<name>A0A364VC06_9CORY</name>
<dbReference type="NCBIfam" id="TIGR00079">
    <property type="entry name" value="pept_deformyl"/>
    <property type="match status" value="1"/>
</dbReference>
<comment type="similarity">
    <text evidence="1 6">Belongs to the polypeptide deformylase family.</text>
</comment>
<dbReference type="CDD" id="cd00487">
    <property type="entry name" value="Pep_deformylase"/>
    <property type="match status" value="1"/>
</dbReference>
<dbReference type="PANTHER" id="PTHR10458:SF2">
    <property type="entry name" value="PEPTIDE DEFORMYLASE, MITOCHONDRIAL"/>
    <property type="match status" value="1"/>
</dbReference>
<comment type="function">
    <text evidence="6">Removes the formyl group from the N-terminal Met of newly synthesized proteins. Requires at least a dipeptide for an efficient rate of reaction. N-terminal L-methionine is a prerequisite for activity but the enzyme has broad specificity at other positions.</text>
</comment>
<dbReference type="InterPro" id="IPR023635">
    <property type="entry name" value="Peptide_deformylase"/>
</dbReference>
<dbReference type="NCBIfam" id="NF001159">
    <property type="entry name" value="PRK00150.1-3"/>
    <property type="match status" value="1"/>
</dbReference>
<evidence type="ECO:0000256" key="3">
    <source>
        <dbReference type="ARBA" id="ARBA00022801"/>
    </source>
</evidence>
<dbReference type="GO" id="GO:0006412">
    <property type="term" value="P:translation"/>
    <property type="evidence" value="ECO:0007669"/>
    <property type="project" value="UniProtKB-UniRule"/>
</dbReference>
<dbReference type="OrthoDB" id="9804313at2"/>
<dbReference type="GO" id="GO:0042586">
    <property type="term" value="F:peptide deformylase activity"/>
    <property type="evidence" value="ECO:0007669"/>
    <property type="project" value="UniProtKB-UniRule"/>
</dbReference>
<dbReference type="InterPro" id="IPR036821">
    <property type="entry name" value="Peptide_deformylase_sf"/>
</dbReference>
<dbReference type="GO" id="GO:0046872">
    <property type="term" value="F:metal ion binding"/>
    <property type="evidence" value="ECO:0007669"/>
    <property type="project" value="UniProtKB-KW"/>
</dbReference>
<dbReference type="EMBL" id="PHQP01000025">
    <property type="protein sequence ID" value="RAV34183.1"/>
    <property type="molecule type" value="Genomic_DNA"/>
</dbReference>
<sequence length="203" mass="22067">MSSPSILPIVIAGDPVLHNPTRPVELGGLAPSAEIQALIADMYATMDAAHGVGLAANQVGRTERLFVYNCPDIDGPHKGTMRRGCVINPELETSEIPETMPDEEDDEEGCLSVPGYSFPTGRAQWARVTGFDEQGQPVDVEGTGFFARCLQHEVGHLDGFLYTDKTIGRWRRAAKKAIRAEGWVTPGHTWTPGVDKDPFGHDD</sequence>
<dbReference type="Proteomes" id="UP000251047">
    <property type="component" value="Unassembled WGS sequence"/>
</dbReference>
<gene>
    <name evidence="6" type="primary">def</name>
    <name evidence="7" type="ORF">CWC39_04570</name>
</gene>
<dbReference type="AlphaFoldDB" id="A0A364VC06"/>
<organism evidence="7 8">
    <name type="scientific">Corynebacterium heidelbergense</name>
    <dbReference type="NCBI Taxonomy" id="2055947"/>
    <lineage>
        <taxon>Bacteria</taxon>
        <taxon>Bacillati</taxon>
        <taxon>Actinomycetota</taxon>
        <taxon>Actinomycetes</taxon>
        <taxon>Mycobacteriales</taxon>
        <taxon>Corynebacteriaceae</taxon>
        <taxon>Corynebacterium</taxon>
    </lineage>
</organism>
<evidence type="ECO:0000256" key="4">
    <source>
        <dbReference type="ARBA" id="ARBA00022917"/>
    </source>
</evidence>
<evidence type="ECO:0000256" key="5">
    <source>
        <dbReference type="ARBA" id="ARBA00023004"/>
    </source>
</evidence>
<reference evidence="7 8" key="1">
    <citation type="journal article" date="2018" name="Syst. Appl. Microbiol.">
        <title>Corynebacterium heidelbergense sp. nov., isolated from the preen glands of Egyptian geese (Alopochen aegyptiacus).</title>
        <authorList>
            <person name="Braun M.S."/>
            <person name="Wang E."/>
            <person name="Zimmermann S."/>
            <person name="Wink M."/>
        </authorList>
    </citation>
    <scope>NUCLEOTIDE SEQUENCE [LARGE SCALE GENOMIC DNA]</scope>
    <source>
        <strain evidence="7 8">DSM 104638</strain>
    </source>
</reference>
<feature type="binding site" evidence="6">
    <location>
        <position position="110"/>
    </location>
    <ligand>
        <name>Fe cation</name>
        <dbReference type="ChEBI" id="CHEBI:24875"/>
    </ligand>
</feature>
<feature type="binding site" evidence="6">
    <location>
        <position position="152"/>
    </location>
    <ligand>
        <name>Fe cation</name>
        <dbReference type="ChEBI" id="CHEBI:24875"/>
    </ligand>
</feature>
<dbReference type="SUPFAM" id="SSF56420">
    <property type="entry name" value="Peptide deformylase"/>
    <property type="match status" value="1"/>
</dbReference>
<proteinExistence type="inferred from homology"/>
<accession>A0A364VC06</accession>
<comment type="catalytic activity">
    <reaction evidence="6">
        <text>N-terminal N-formyl-L-methionyl-[peptide] + H2O = N-terminal L-methionyl-[peptide] + formate</text>
        <dbReference type="Rhea" id="RHEA:24420"/>
        <dbReference type="Rhea" id="RHEA-COMP:10639"/>
        <dbReference type="Rhea" id="RHEA-COMP:10640"/>
        <dbReference type="ChEBI" id="CHEBI:15377"/>
        <dbReference type="ChEBI" id="CHEBI:15740"/>
        <dbReference type="ChEBI" id="CHEBI:49298"/>
        <dbReference type="ChEBI" id="CHEBI:64731"/>
        <dbReference type="EC" id="3.5.1.88"/>
    </reaction>
</comment>
<dbReference type="NCBIfam" id="NF009483">
    <property type="entry name" value="PRK12846.1-4"/>
    <property type="match status" value="1"/>
</dbReference>
<comment type="caution">
    <text evidence="7">The sequence shown here is derived from an EMBL/GenBank/DDBJ whole genome shotgun (WGS) entry which is preliminary data.</text>
</comment>
<protein>
    <recommendedName>
        <fullName evidence="6">Peptide deformylase</fullName>
        <shortName evidence="6">PDF</shortName>
        <ecNumber evidence="6">3.5.1.88</ecNumber>
    </recommendedName>
    <alternativeName>
        <fullName evidence="6">Polypeptide deformylase</fullName>
    </alternativeName>
</protein>
<keyword evidence="3 6" id="KW-0378">Hydrolase</keyword>
<dbReference type="PANTHER" id="PTHR10458">
    <property type="entry name" value="PEPTIDE DEFORMYLASE"/>
    <property type="match status" value="1"/>
</dbReference>
<evidence type="ECO:0000313" key="8">
    <source>
        <dbReference type="Proteomes" id="UP000251047"/>
    </source>
</evidence>